<name>A0A812LM65_9DINO</name>
<protein>
    <submittedName>
        <fullName evidence="1">Uncharacterized protein</fullName>
    </submittedName>
</protein>
<evidence type="ECO:0000313" key="1">
    <source>
        <dbReference type="EMBL" id="CAE7246606.1"/>
    </source>
</evidence>
<sequence>MCFSVTYVRFSAIGVLPYICHSSAMFSGNTTLNIKTLRGDEVVVIDHNMPFGPVIQMLENHYRFPSDDQSWTVTSMLANMVTDTEVEQSEEHRGAAASCVDPETVSQIGGGKRARNTESSSCRAILAALSGSATARRTYALATIRLNTLKQHRRRGHSRGLF</sequence>
<accession>A0A812LM65</accession>
<proteinExistence type="predicted"/>
<reference evidence="1" key="1">
    <citation type="submission" date="2021-02" db="EMBL/GenBank/DDBJ databases">
        <authorList>
            <person name="Dougan E. K."/>
            <person name="Rhodes N."/>
            <person name="Thang M."/>
            <person name="Chan C."/>
        </authorList>
    </citation>
    <scope>NUCLEOTIDE SEQUENCE</scope>
</reference>
<gene>
    <name evidence="1" type="ORF">SNAT2548_LOCUS11736</name>
</gene>
<dbReference type="AlphaFoldDB" id="A0A812LM65"/>
<evidence type="ECO:0000313" key="2">
    <source>
        <dbReference type="Proteomes" id="UP000604046"/>
    </source>
</evidence>
<comment type="caution">
    <text evidence="1">The sequence shown here is derived from an EMBL/GenBank/DDBJ whole genome shotgun (WGS) entry which is preliminary data.</text>
</comment>
<dbReference type="Proteomes" id="UP000604046">
    <property type="component" value="Unassembled WGS sequence"/>
</dbReference>
<keyword evidence="2" id="KW-1185">Reference proteome</keyword>
<organism evidence="1 2">
    <name type="scientific">Symbiodinium natans</name>
    <dbReference type="NCBI Taxonomy" id="878477"/>
    <lineage>
        <taxon>Eukaryota</taxon>
        <taxon>Sar</taxon>
        <taxon>Alveolata</taxon>
        <taxon>Dinophyceae</taxon>
        <taxon>Suessiales</taxon>
        <taxon>Symbiodiniaceae</taxon>
        <taxon>Symbiodinium</taxon>
    </lineage>
</organism>
<dbReference type="EMBL" id="CAJNDS010001088">
    <property type="protein sequence ID" value="CAE7246606.1"/>
    <property type="molecule type" value="Genomic_DNA"/>
</dbReference>